<dbReference type="SUPFAM" id="SSF56672">
    <property type="entry name" value="DNA/RNA polymerases"/>
    <property type="match status" value="1"/>
</dbReference>
<dbReference type="EMBL" id="JAJFAZ020000001">
    <property type="protein sequence ID" value="KAI5350005.1"/>
    <property type="molecule type" value="Genomic_DNA"/>
</dbReference>
<keyword evidence="5" id="KW-0378">Hydrolase</keyword>
<evidence type="ECO:0000256" key="6">
    <source>
        <dbReference type="ARBA" id="ARBA00022918"/>
    </source>
</evidence>
<dbReference type="GO" id="GO:0004519">
    <property type="term" value="F:endonuclease activity"/>
    <property type="evidence" value="ECO:0007669"/>
    <property type="project" value="UniProtKB-KW"/>
</dbReference>
<dbReference type="InterPro" id="IPR043502">
    <property type="entry name" value="DNA/RNA_pol_sf"/>
</dbReference>
<dbReference type="AlphaFoldDB" id="A0AAD4ZL35"/>
<dbReference type="PANTHER" id="PTHR37984:SF5">
    <property type="entry name" value="PROTEIN NYNRIN-LIKE"/>
    <property type="match status" value="1"/>
</dbReference>
<accession>A0AAD4ZL35</accession>
<evidence type="ECO:0000313" key="9">
    <source>
        <dbReference type="EMBL" id="KAI5350005.1"/>
    </source>
</evidence>
<dbReference type="InterPro" id="IPR041588">
    <property type="entry name" value="Integrase_H2C2"/>
</dbReference>
<keyword evidence="10" id="KW-1185">Reference proteome</keyword>
<keyword evidence="4" id="KW-0255">Endonuclease</keyword>
<evidence type="ECO:0000256" key="4">
    <source>
        <dbReference type="ARBA" id="ARBA00022759"/>
    </source>
</evidence>
<dbReference type="PANTHER" id="PTHR37984">
    <property type="entry name" value="PROTEIN CBG26694"/>
    <property type="match status" value="1"/>
</dbReference>
<dbReference type="Proteomes" id="UP001054821">
    <property type="component" value="Chromosome 1"/>
</dbReference>
<feature type="domain" description="Integrase zinc-binding" evidence="8">
    <location>
        <begin position="142"/>
        <end position="182"/>
    </location>
</feature>
<dbReference type="Gene3D" id="1.10.340.70">
    <property type="match status" value="1"/>
</dbReference>
<proteinExistence type="predicted"/>
<dbReference type="InterPro" id="IPR041373">
    <property type="entry name" value="RT_RNaseH"/>
</dbReference>
<evidence type="ECO:0000313" key="10">
    <source>
        <dbReference type="Proteomes" id="UP001054821"/>
    </source>
</evidence>
<comment type="caution">
    <text evidence="9">The sequence shown here is derived from an EMBL/GenBank/DDBJ whole genome shotgun (WGS) entry which is preliminary data.</text>
</comment>
<evidence type="ECO:0000259" key="7">
    <source>
        <dbReference type="Pfam" id="PF17917"/>
    </source>
</evidence>
<evidence type="ECO:0000256" key="1">
    <source>
        <dbReference type="ARBA" id="ARBA00022679"/>
    </source>
</evidence>
<evidence type="ECO:0000256" key="3">
    <source>
        <dbReference type="ARBA" id="ARBA00022722"/>
    </source>
</evidence>
<dbReference type="Pfam" id="PF17921">
    <property type="entry name" value="Integrase_H2C2"/>
    <property type="match status" value="1"/>
</dbReference>
<evidence type="ECO:0008006" key="11">
    <source>
        <dbReference type="Google" id="ProtNLM"/>
    </source>
</evidence>
<sequence length="183" mass="21097">MDSDGRVIAYASRQLKKHELNYPVHDLELAAVVFALKIWRHYLYGATCQIFTDHKTYLRGRYVLLMVELRKLKVELGVDEQGAFLATLQVRPVLVERIIAAQAEDPLICTLRAEVESGARTDCSVRNDGALMVGNRLYVPHDEALKREILEKAHSSAFAMHPGSTKMYHTLREHYWWPFMKKE</sequence>
<keyword evidence="1" id="KW-0808">Transferase</keyword>
<evidence type="ECO:0000256" key="2">
    <source>
        <dbReference type="ARBA" id="ARBA00022695"/>
    </source>
</evidence>
<evidence type="ECO:0000259" key="8">
    <source>
        <dbReference type="Pfam" id="PF17921"/>
    </source>
</evidence>
<reference evidence="9 10" key="1">
    <citation type="journal article" date="2022" name="G3 (Bethesda)">
        <title>Whole-genome sequence and methylome profiling of the almond [Prunus dulcis (Mill.) D.A. Webb] cultivar 'Nonpareil'.</title>
        <authorList>
            <person name="D'Amico-Willman K.M."/>
            <person name="Ouma W.Z."/>
            <person name="Meulia T."/>
            <person name="Sideli G.M."/>
            <person name="Gradziel T.M."/>
            <person name="Fresnedo-Ramirez J."/>
        </authorList>
    </citation>
    <scope>NUCLEOTIDE SEQUENCE [LARGE SCALE GENOMIC DNA]</scope>
    <source>
        <strain evidence="9">Clone GOH B32 T37-40</strain>
    </source>
</reference>
<dbReference type="GO" id="GO:0003964">
    <property type="term" value="F:RNA-directed DNA polymerase activity"/>
    <property type="evidence" value="ECO:0007669"/>
    <property type="project" value="UniProtKB-KW"/>
</dbReference>
<keyword evidence="2" id="KW-0548">Nucleotidyltransferase</keyword>
<gene>
    <name evidence="9" type="ORF">L3X38_002896</name>
</gene>
<keyword evidence="3" id="KW-0540">Nuclease</keyword>
<organism evidence="9 10">
    <name type="scientific">Prunus dulcis</name>
    <name type="common">Almond</name>
    <name type="synonym">Amygdalus dulcis</name>
    <dbReference type="NCBI Taxonomy" id="3755"/>
    <lineage>
        <taxon>Eukaryota</taxon>
        <taxon>Viridiplantae</taxon>
        <taxon>Streptophyta</taxon>
        <taxon>Embryophyta</taxon>
        <taxon>Tracheophyta</taxon>
        <taxon>Spermatophyta</taxon>
        <taxon>Magnoliopsida</taxon>
        <taxon>eudicotyledons</taxon>
        <taxon>Gunneridae</taxon>
        <taxon>Pentapetalae</taxon>
        <taxon>rosids</taxon>
        <taxon>fabids</taxon>
        <taxon>Rosales</taxon>
        <taxon>Rosaceae</taxon>
        <taxon>Amygdaloideae</taxon>
        <taxon>Amygdaleae</taxon>
        <taxon>Prunus</taxon>
    </lineage>
</organism>
<protein>
    <recommendedName>
        <fullName evidence="11">Integrase zinc-binding domain-containing protein</fullName>
    </recommendedName>
</protein>
<name>A0AAD4ZL35_PRUDU</name>
<dbReference type="InterPro" id="IPR050951">
    <property type="entry name" value="Retrovirus_Pol_polyprotein"/>
</dbReference>
<evidence type="ECO:0000256" key="5">
    <source>
        <dbReference type="ARBA" id="ARBA00022801"/>
    </source>
</evidence>
<dbReference type="GO" id="GO:0016787">
    <property type="term" value="F:hydrolase activity"/>
    <property type="evidence" value="ECO:0007669"/>
    <property type="project" value="UniProtKB-KW"/>
</dbReference>
<dbReference type="Pfam" id="PF17917">
    <property type="entry name" value="RT_RNaseH"/>
    <property type="match status" value="1"/>
</dbReference>
<feature type="domain" description="Reverse transcriptase RNase H-like" evidence="7">
    <location>
        <begin position="5"/>
        <end position="56"/>
    </location>
</feature>
<keyword evidence="6" id="KW-0695">RNA-directed DNA polymerase</keyword>